<protein>
    <submittedName>
        <fullName evidence="2">Uncharacterized protein</fullName>
    </submittedName>
</protein>
<dbReference type="VEuPathDB" id="FungiDB:AeMF1_005827"/>
<evidence type="ECO:0000313" key="3">
    <source>
        <dbReference type="Proteomes" id="UP000481153"/>
    </source>
</evidence>
<comment type="caution">
    <text evidence="2">The sequence shown here is derived from an EMBL/GenBank/DDBJ whole genome shotgun (WGS) entry which is preliminary data.</text>
</comment>
<evidence type="ECO:0000256" key="1">
    <source>
        <dbReference type="SAM" id="MobiDB-lite"/>
    </source>
</evidence>
<organism evidence="2 3">
    <name type="scientific">Aphanomyces euteiches</name>
    <dbReference type="NCBI Taxonomy" id="100861"/>
    <lineage>
        <taxon>Eukaryota</taxon>
        <taxon>Sar</taxon>
        <taxon>Stramenopiles</taxon>
        <taxon>Oomycota</taxon>
        <taxon>Saprolegniomycetes</taxon>
        <taxon>Saprolegniales</taxon>
        <taxon>Verrucalvaceae</taxon>
        <taxon>Aphanomyces</taxon>
    </lineage>
</organism>
<evidence type="ECO:0000313" key="2">
    <source>
        <dbReference type="EMBL" id="KAF0724851.1"/>
    </source>
</evidence>
<dbReference type="Proteomes" id="UP000481153">
    <property type="component" value="Unassembled WGS sequence"/>
</dbReference>
<feature type="region of interest" description="Disordered" evidence="1">
    <location>
        <begin position="171"/>
        <end position="191"/>
    </location>
</feature>
<gene>
    <name evidence="2" type="ORF">Ae201684_016600</name>
</gene>
<sequence length="191" mass="21544">MLPTSMNTAPHENMVQVAAASAHCGKFTCRHDIHLLQHVSIVRPWEADHGKLIAAWDDIAIELSRHPDFGMTKKASALKARFKTIIAKFIKGEKLSVWYERRSRMTDYDEMAAARRSASQRKTEAIENSGLVIRQLAMDELANDEPAKKKTKRPPPSIAINLLMESIQEAIDEKKRPRGATRKDCARPFGI</sequence>
<dbReference type="EMBL" id="VJMJ01000261">
    <property type="protein sequence ID" value="KAF0724851.1"/>
    <property type="molecule type" value="Genomic_DNA"/>
</dbReference>
<name>A0A6G0WEM1_9STRA</name>
<accession>A0A6G0WEM1</accession>
<dbReference type="AlphaFoldDB" id="A0A6G0WEM1"/>
<proteinExistence type="predicted"/>
<reference evidence="2 3" key="1">
    <citation type="submission" date="2019-07" db="EMBL/GenBank/DDBJ databases">
        <title>Genomics analysis of Aphanomyces spp. identifies a new class of oomycete effector associated with host adaptation.</title>
        <authorList>
            <person name="Gaulin E."/>
        </authorList>
    </citation>
    <scope>NUCLEOTIDE SEQUENCE [LARGE SCALE GENOMIC DNA]</scope>
    <source>
        <strain evidence="2 3">ATCC 201684</strain>
    </source>
</reference>
<keyword evidence="3" id="KW-1185">Reference proteome</keyword>